<keyword evidence="1" id="KW-1133">Transmembrane helix</keyword>
<dbReference type="SUPFAM" id="SSF53448">
    <property type="entry name" value="Nucleotide-diphospho-sugar transferases"/>
    <property type="match status" value="1"/>
</dbReference>
<dbReference type="KEGG" id="sch:Sphch_1015"/>
<keyword evidence="3" id="KW-0808">Transferase</keyword>
<evidence type="ECO:0000313" key="4">
    <source>
        <dbReference type="Proteomes" id="UP000007150"/>
    </source>
</evidence>
<keyword evidence="1" id="KW-0812">Transmembrane</keyword>
<evidence type="ECO:0000256" key="1">
    <source>
        <dbReference type="SAM" id="Phobius"/>
    </source>
</evidence>
<gene>
    <name evidence="3" type="ORF">Sphch_1015</name>
</gene>
<dbReference type="GO" id="GO:0016740">
    <property type="term" value="F:transferase activity"/>
    <property type="evidence" value="ECO:0007669"/>
    <property type="project" value="UniProtKB-KW"/>
</dbReference>
<feature type="transmembrane region" description="Helical" evidence="1">
    <location>
        <begin position="287"/>
        <end position="312"/>
    </location>
</feature>
<keyword evidence="4" id="KW-1185">Reference proteome</keyword>
<reference evidence="3 4" key="1">
    <citation type="submission" date="2011-05" db="EMBL/GenBank/DDBJ databases">
        <title>Complete sequence of chromosome 1 of Sphingobium chlorophenolicum L-1.</title>
        <authorList>
            <consortium name="US DOE Joint Genome Institute"/>
            <person name="Lucas S."/>
            <person name="Han J."/>
            <person name="Lapidus A."/>
            <person name="Cheng J.-F."/>
            <person name="Goodwin L."/>
            <person name="Pitluck S."/>
            <person name="Peters L."/>
            <person name="Daligault H."/>
            <person name="Han C."/>
            <person name="Tapia R."/>
            <person name="Land M."/>
            <person name="Hauser L."/>
            <person name="Kyrpides N."/>
            <person name="Ivanova N."/>
            <person name="Pagani I."/>
            <person name="Turner P."/>
            <person name="Copley S."/>
            <person name="Woyke T."/>
        </authorList>
    </citation>
    <scope>NUCLEOTIDE SEQUENCE [LARGE SCALE GENOMIC DNA]</scope>
    <source>
        <strain evidence="3 4">L-1</strain>
    </source>
</reference>
<keyword evidence="1" id="KW-0472">Membrane</keyword>
<feature type="domain" description="Glycosyltransferase 2-like" evidence="2">
    <location>
        <begin position="67"/>
        <end position="219"/>
    </location>
</feature>
<dbReference type="Proteomes" id="UP000007150">
    <property type="component" value="Chromosome 1"/>
</dbReference>
<dbReference type="Pfam" id="PF00535">
    <property type="entry name" value="Glycos_transf_2"/>
    <property type="match status" value="1"/>
</dbReference>
<dbReference type="STRING" id="690566.Sphch_1015"/>
<dbReference type="CDD" id="cd04179">
    <property type="entry name" value="DPM_DPG-synthase_like"/>
    <property type="match status" value="1"/>
</dbReference>
<proteinExistence type="predicted"/>
<dbReference type="AlphaFoldDB" id="F6EU77"/>
<name>F6EU77_SPHCR</name>
<dbReference type="InterPro" id="IPR029044">
    <property type="entry name" value="Nucleotide-diphossugar_trans"/>
</dbReference>
<dbReference type="PANTHER" id="PTHR48090">
    <property type="entry name" value="UNDECAPRENYL-PHOSPHATE 4-DEOXY-4-FORMAMIDO-L-ARABINOSE TRANSFERASE-RELATED"/>
    <property type="match status" value="1"/>
</dbReference>
<sequence>MDKRPASRGSAGAFHFGRGMADEMLMTFRHPHVALLGNGRGNKVYASMKEFPAVDSGEGIASPRIAVILPCYNEAGAIVRTVEDFRRALPSAEIYVFDNNSSDGSRELAAGAGAIVRRVAQQGKGHVVRRMFADVDADIYIMADGDATYEAAAAPRMVAAMLEDNLDMVVGSRRSEIEQAYRRGHRFGNWALTSLLKQLFGRSFTDILSGYRVFSRRFVKSFPVLSAGFEIETEISVHALELGMPVAEVVTAYGARPEGSVSKLSTYRDGWRILRTILTLYRIERPVLFFGIIAALLAASGLILATPLILTYMETGLVPRFPTAILVTGLMILATLSGMCGLILDTVVRGRREVRRLAYLAFRAPSDFDRRD</sequence>
<dbReference type="InterPro" id="IPR001173">
    <property type="entry name" value="Glyco_trans_2-like"/>
</dbReference>
<feature type="transmembrane region" description="Helical" evidence="1">
    <location>
        <begin position="324"/>
        <end position="348"/>
    </location>
</feature>
<dbReference type="PANTHER" id="PTHR48090:SF7">
    <property type="entry name" value="RFBJ PROTEIN"/>
    <property type="match status" value="1"/>
</dbReference>
<protein>
    <submittedName>
        <fullName evidence="3">Glycosyl transferase family 2</fullName>
    </submittedName>
</protein>
<evidence type="ECO:0000313" key="3">
    <source>
        <dbReference type="EMBL" id="AEG48706.1"/>
    </source>
</evidence>
<evidence type="ECO:0000259" key="2">
    <source>
        <dbReference type="Pfam" id="PF00535"/>
    </source>
</evidence>
<dbReference type="EMBL" id="CP002798">
    <property type="protein sequence ID" value="AEG48706.1"/>
    <property type="molecule type" value="Genomic_DNA"/>
</dbReference>
<dbReference type="InterPro" id="IPR050256">
    <property type="entry name" value="Glycosyltransferase_2"/>
</dbReference>
<accession>F6EU77</accession>
<organism evidence="3 4">
    <name type="scientific">Sphingobium chlorophenolicum L-1</name>
    <dbReference type="NCBI Taxonomy" id="690566"/>
    <lineage>
        <taxon>Bacteria</taxon>
        <taxon>Pseudomonadati</taxon>
        <taxon>Pseudomonadota</taxon>
        <taxon>Alphaproteobacteria</taxon>
        <taxon>Sphingomonadales</taxon>
        <taxon>Sphingomonadaceae</taxon>
        <taxon>Sphingobium</taxon>
    </lineage>
</organism>
<dbReference type="Gene3D" id="3.90.550.10">
    <property type="entry name" value="Spore Coat Polysaccharide Biosynthesis Protein SpsA, Chain A"/>
    <property type="match status" value="1"/>
</dbReference>
<dbReference type="HOGENOM" id="CLU_677514_0_0_5"/>